<sequence>MATRIFTVKHGTETEKGIRKLIRKGVSGLPDFEKQLDVLDFCWDMEVIENPKEKQYILMISGCTNGVADYENDDLEEITKEQLNAFLPIGRVLLFAGTHELVEEAGYKLDKRHGSFYEVRLVS</sequence>
<dbReference type="Proteomes" id="UP000014028">
    <property type="component" value="Unassembled WGS sequence"/>
</dbReference>
<dbReference type="RefSeq" id="WP_016122995.1">
    <property type="nucleotide sequence ID" value="NZ_KB976832.1"/>
</dbReference>
<dbReference type="EMBL" id="AHFK01000052">
    <property type="protein sequence ID" value="EOQ09136.1"/>
    <property type="molecule type" value="Genomic_DNA"/>
</dbReference>
<proteinExistence type="predicted"/>
<evidence type="ECO:0000313" key="1">
    <source>
        <dbReference type="EMBL" id="EOQ09136.1"/>
    </source>
</evidence>
<reference evidence="1 2" key="1">
    <citation type="submission" date="2012-12" db="EMBL/GenBank/DDBJ databases">
        <title>The Genome Sequence of Bacillus cereus VD184.</title>
        <authorList>
            <consortium name="The Broad Institute Genome Sequencing Platform"/>
            <consortium name="The Broad Institute Genome Sequencing Center for Infectious Disease"/>
            <person name="Feldgarden M."/>
            <person name="Van der Auwera G.A."/>
            <person name="Mahillon J."/>
            <person name="Duprez V."/>
            <person name="Timmery S."/>
            <person name="Mattelet C."/>
            <person name="Dierick K."/>
            <person name="Sun M."/>
            <person name="Yu Z."/>
            <person name="Zhu L."/>
            <person name="Hu X."/>
            <person name="Shank E.B."/>
            <person name="Swiecicka I."/>
            <person name="Hansen B.M."/>
            <person name="Andrup L."/>
            <person name="Walker B."/>
            <person name="Young S.K."/>
            <person name="Zeng Q."/>
            <person name="Gargeya S."/>
            <person name="Fitzgerald M."/>
            <person name="Haas B."/>
            <person name="Abouelleil A."/>
            <person name="Alvarado L."/>
            <person name="Arachchi H.M."/>
            <person name="Berlin A.M."/>
            <person name="Chapman S.B."/>
            <person name="Dewar J."/>
            <person name="Goldberg J."/>
            <person name="Griggs A."/>
            <person name="Gujja S."/>
            <person name="Hansen M."/>
            <person name="Howarth C."/>
            <person name="Imamovic A."/>
            <person name="Larimer J."/>
            <person name="McCowan C."/>
            <person name="Murphy C."/>
            <person name="Neiman D."/>
            <person name="Pearson M."/>
            <person name="Priest M."/>
            <person name="Roberts A."/>
            <person name="Saif S."/>
            <person name="Shea T."/>
            <person name="Sisk P."/>
            <person name="Sykes S."/>
            <person name="Wortman J."/>
            <person name="Nusbaum C."/>
            <person name="Birren B."/>
        </authorList>
    </citation>
    <scope>NUCLEOTIDE SEQUENCE [LARGE SCALE GENOMIC DNA]</scope>
    <source>
        <strain evidence="1 2">VD184</strain>
    </source>
</reference>
<name>A0A9W5R5S6_BACCE</name>
<dbReference type="AlphaFoldDB" id="A0A9W5R5S6"/>
<gene>
    <name evidence="1" type="ORF">IKC_06100</name>
</gene>
<organism evidence="1 2">
    <name type="scientific">Bacillus cereus VD184</name>
    <dbReference type="NCBI Taxonomy" id="1053242"/>
    <lineage>
        <taxon>Bacteria</taxon>
        <taxon>Bacillati</taxon>
        <taxon>Bacillota</taxon>
        <taxon>Bacilli</taxon>
        <taxon>Bacillales</taxon>
        <taxon>Bacillaceae</taxon>
        <taxon>Bacillus</taxon>
        <taxon>Bacillus cereus group</taxon>
    </lineage>
</organism>
<accession>A0A9W5R5S6</accession>
<evidence type="ECO:0000313" key="2">
    <source>
        <dbReference type="Proteomes" id="UP000014028"/>
    </source>
</evidence>
<comment type="caution">
    <text evidence="1">The sequence shown here is derived from an EMBL/GenBank/DDBJ whole genome shotgun (WGS) entry which is preliminary data.</text>
</comment>
<protein>
    <submittedName>
        <fullName evidence="1">Uncharacterized protein</fullName>
    </submittedName>
</protein>